<evidence type="ECO:0000256" key="4">
    <source>
        <dbReference type="SAM" id="MobiDB-lite"/>
    </source>
</evidence>
<dbReference type="Gene3D" id="2.40.50.40">
    <property type="match status" value="1"/>
</dbReference>
<dbReference type="Proteomes" id="UP000011715">
    <property type="component" value="Unassembled WGS sequence"/>
</dbReference>
<protein>
    <recommendedName>
        <fullName evidence="5">Chromo domain-containing protein</fullName>
    </recommendedName>
</protein>
<dbReference type="Pfam" id="PF00385">
    <property type="entry name" value="Chromo"/>
    <property type="match status" value="1"/>
</dbReference>
<accession>A0A0C4E3J8</accession>
<feature type="domain" description="Chromo" evidence="5">
    <location>
        <begin position="260"/>
        <end position="322"/>
    </location>
</feature>
<evidence type="ECO:0000259" key="5">
    <source>
        <dbReference type="PROSITE" id="PS50013"/>
    </source>
</evidence>
<dbReference type="InterPro" id="IPR016197">
    <property type="entry name" value="Chromo-like_dom_sf"/>
</dbReference>
<evidence type="ECO:0000256" key="1">
    <source>
        <dbReference type="ARBA" id="ARBA00004123"/>
    </source>
</evidence>
<sequence>MNAFLSPRTVFFGRSEVRSEVQAMPPPLPFEGEDDVPPVFIQSDIGLQNGAAVAANDAAAEDAAEPVGASVLSLAGGNEAEEEEDDDDDGDIVDDVSPAPGADVGLDDEASPAPAPIAPTTNGKKRGRPSLSASGSRNSTPAKTPTRSAVAKTPRTAKSSAAPKATPSTTGAKRGRKRKADEGDASVAAPAVKKARVPRTIREERAPTRAISKRGAAVAAKETFATALKVRITKVEVPVRTAKRRGRKPAAAAANPDQAWEVEEIIDAGVIGPNGKPKTYLVKWKGYSEDENTWEPRKNLSGCPDLLKAFDAKNKSGGAATEKKTPGRKPGAKVGRKAAAEKPAPAVGPPEKKQPRKPPTERKLAVPKKPTAGTGRRGRPPTKK</sequence>
<keyword evidence="3" id="KW-0539">Nucleus</keyword>
<reference evidence="7" key="4">
    <citation type="journal article" date="2015" name="G3 (Bethesda)">
        <title>Genome sequences of three phytopathogenic species of the Magnaporthaceae family of fungi.</title>
        <authorList>
            <person name="Okagaki L.H."/>
            <person name="Nunes C.C."/>
            <person name="Sailsbery J."/>
            <person name="Clay B."/>
            <person name="Brown D."/>
            <person name="John T."/>
            <person name="Oh Y."/>
            <person name="Young N."/>
            <person name="Fitzgerald M."/>
            <person name="Haas B.J."/>
            <person name="Zeng Q."/>
            <person name="Young S."/>
            <person name="Adiconis X."/>
            <person name="Fan L."/>
            <person name="Levin J.Z."/>
            <person name="Mitchell T.K."/>
            <person name="Okubara P.A."/>
            <person name="Farman M.L."/>
            <person name="Kohn L.M."/>
            <person name="Birren B."/>
            <person name="Ma L.-J."/>
            <person name="Dean R.A."/>
        </authorList>
    </citation>
    <scope>NUCLEOTIDE SEQUENCE</scope>
    <source>
        <strain evidence="7">ATCC 64411 / 73-15</strain>
    </source>
</reference>
<dbReference type="InterPro" id="IPR023779">
    <property type="entry name" value="Chromodomain_CS"/>
</dbReference>
<comment type="subunit">
    <text evidence="2">Component of the NuA4 histone acetyltransferase complex.</text>
</comment>
<dbReference type="GO" id="GO:0005634">
    <property type="term" value="C:nucleus"/>
    <property type="evidence" value="ECO:0007669"/>
    <property type="project" value="UniProtKB-SubCell"/>
</dbReference>
<reference evidence="7" key="5">
    <citation type="submission" date="2015-06" db="UniProtKB">
        <authorList>
            <consortium name="EnsemblFungi"/>
        </authorList>
    </citation>
    <scope>IDENTIFICATION</scope>
    <source>
        <strain evidence="7">ATCC 64411</strain>
    </source>
</reference>
<feature type="region of interest" description="Disordered" evidence="4">
    <location>
        <begin position="53"/>
        <end position="210"/>
    </location>
</feature>
<proteinExistence type="predicted"/>
<evidence type="ECO:0000256" key="3">
    <source>
        <dbReference type="ARBA" id="ARBA00023242"/>
    </source>
</evidence>
<dbReference type="eggNOG" id="KOG1911">
    <property type="taxonomic scope" value="Eukaryota"/>
</dbReference>
<dbReference type="PANTHER" id="PTHR22812">
    <property type="entry name" value="CHROMOBOX PROTEIN"/>
    <property type="match status" value="1"/>
</dbReference>
<dbReference type="InterPro" id="IPR023780">
    <property type="entry name" value="Chromo_domain"/>
</dbReference>
<dbReference type="STRING" id="644358.A0A0C4E3J8"/>
<evidence type="ECO:0000313" key="7">
    <source>
        <dbReference type="EnsemblFungi" id="MAPG_07000T0"/>
    </source>
</evidence>
<dbReference type="EMBL" id="GL876971">
    <property type="protein sequence ID" value="KLU88011.1"/>
    <property type="molecule type" value="Genomic_DNA"/>
</dbReference>
<reference evidence="6" key="3">
    <citation type="submission" date="2011-03" db="EMBL/GenBank/DDBJ databases">
        <title>Annotation of Magnaporthe poae ATCC 64411.</title>
        <authorList>
            <person name="Ma L.-J."/>
            <person name="Dead R."/>
            <person name="Young S.K."/>
            <person name="Zeng Q."/>
            <person name="Gargeya S."/>
            <person name="Fitzgerald M."/>
            <person name="Haas B."/>
            <person name="Abouelleil A."/>
            <person name="Alvarado L."/>
            <person name="Arachchi H.M."/>
            <person name="Berlin A."/>
            <person name="Brown A."/>
            <person name="Chapman S.B."/>
            <person name="Chen Z."/>
            <person name="Dunbar C."/>
            <person name="Freedman E."/>
            <person name="Gearin G."/>
            <person name="Gellesch M."/>
            <person name="Goldberg J."/>
            <person name="Griggs A."/>
            <person name="Gujja S."/>
            <person name="Heiman D."/>
            <person name="Howarth C."/>
            <person name="Larson L."/>
            <person name="Lui A."/>
            <person name="MacDonald P.J.P."/>
            <person name="Mehta T."/>
            <person name="Montmayeur A."/>
            <person name="Murphy C."/>
            <person name="Neiman D."/>
            <person name="Pearson M."/>
            <person name="Priest M."/>
            <person name="Roberts A."/>
            <person name="Saif S."/>
            <person name="Shea T."/>
            <person name="Shenoy N."/>
            <person name="Sisk P."/>
            <person name="Stolte C."/>
            <person name="Sykes S."/>
            <person name="Yandava C."/>
            <person name="Wortman J."/>
            <person name="Nusbaum C."/>
            <person name="Birren B."/>
        </authorList>
    </citation>
    <scope>NUCLEOTIDE SEQUENCE</scope>
    <source>
        <strain evidence="6">ATCC 64411</strain>
    </source>
</reference>
<dbReference type="SMART" id="SM00298">
    <property type="entry name" value="CHROMO"/>
    <property type="match status" value="1"/>
</dbReference>
<organism evidence="7 8">
    <name type="scientific">Magnaporthiopsis poae (strain ATCC 64411 / 73-15)</name>
    <name type="common">Kentucky bluegrass fungus</name>
    <name type="synonym">Magnaporthe poae</name>
    <dbReference type="NCBI Taxonomy" id="644358"/>
    <lineage>
        <taxon>Eukaryota</taxon>
        <taxon>Fungi</taxon>
        <taxon>Dikarya</taxon>
        <taxon>Ascomycota</taxon>
        <taxon>Pezizomycotina</taxon>
        <taxon>Sordariomycetes</taxon>
        <taxon>Sordariomycetidae</taxon>
        <taxon>Magnaporthales</taxon>
        <taxon>Magnaporthaceae</taxon>
        <taxon>Magnaporthiopsis</taxon>
    </lineage>
</organism>
<dbReference type="InterPro" id="IPR000953">
    <property type="entry name" value="Chromo/chromo_shadow_dom"/>
</dbReference>
<feature type="compositionally biased region" description="Low complexity" evidence="4">
    <location>
        <begin position="154"/>
        <end position="172"/>
    </location>
</feature>
<feature type="compositionally biased region" description="Basic residues" evidence="4">
    <location>
        <begin position="326"/>
        <end position="336"/>
    </location>
</feature>
<name>A0A0C4E3J8_MAGP6</name>
<dbReference type="PROSITE" id="PS50013">
    <property type="entry name" value="CHROMO_2"/>
    <property type="match status" value="1"/>
</dbReference>
<feature type="compositionally biased region" description="Polar residues" evidence="4">
    <location>
        <begin position="131"/>
        <end position="147"/>
    </location>
</feature>
<dbReference type="AlphaFoldDB" id="A0A0C4E3J8"/>
<comment type="subcellular location">
    <subcellularLocation>
        <location evidence="1">Nucleus</location>
    </subcellularLocation>
</comment>
<dbReference type="OMA" id="NAETMEH"/>
<reference evidence="8" key="1">
    <citation type="submission" date="2010-05" db="EMBL/GenBank/DDBJ databases">
        <title>The genome sequence of Magnaporthe poae strain ATCC 64411.</title>
        <authorList>
            <person name="Ma L.-J."/>
            <person name="Dead R."/>
            <person name="Young S."/>
            <person name="Zeng Q."/>
            <person name="Koehrsen M."/>
            <person name="Alvarado L."/>
            <person name="Berlin A."/>
            <person name="Chapman S.B."/>
            <person name="Chen Z."/>
            <person name="Freedman E."/>
            <person name="Gellesch M."/>
            <person name="Goldberg J."/>
            <person name="Griggs A."/>
            <person name="Gujja S."/>
            <person name="Heilman E.R."/>
            <person name="Heiman D."/>
            <person name="Hepburn T."/>
            <person name="Howarth C."/>
            <person name="Jen D."/>
            <person name="Larson L."/>
            <person name="Mehta T."/>
            <person name="Neiman D."/>
            <person name="Pearson M."/>
            <person name="Roberts A."/>
            <person name="Saif S."/>
            <person name="Shea T."/>
            <person name="Shenoy N."/>
            <person name="Sisk P."/>
            <person name="Stolte C."/>
            <person name="Sykes S."/>
            <person name="Walk T."/>
            <person name="White J."/>
            <person name="Yandava C."/>
            <person name="Haas B."/>
            <person name="Nusbaum C."/>
            <person name="Birren B."/>
        </authorList>
    </citation>
    <scope>NUCLEOTIDE SEQUENCE [LARGE SCALE GENOMIC DNA]</scope>
    <source>
        <strain evidence="8">ATCC 64411 / 73-15</strain>
    </source>
</reference>
<dbReference type="GO" id="GO:0006338">
    <property type="term" value="P:chromatin remodeling"/>
    <property type="evidence" value="ECO:0007669"/>
    <property type="project" value="UniProtKB-ARBA"/>
</dbReference>
<dbReference type="PROSITE" id="PS00598">
    <property type="entry name" value="CHROMO_1"/>
    <property type="match status" value="1"/>
</dbReference>
<gene>
    <name evidence="6" type="ORF">MAPG_07000</name>
</gene>
<dbReference type="SUPFAM" id="SSF54160">
    <property type="entry name" value="Chromo domain-like"/>
    <property type="match status" value="1"/>
</dbReference>
<evidence type="ECO:0000313" key="8">
    <source>
        <dbReference type="Proteomes" id="UP000011715"/>
    </source>
</evidence>
<feature type="compositionally biased region" description="Basic and acidic residues" evidence="4">
    <location>
        <begin position="350"/>
        <end position="364"/>
    </location>
</feature>
<feature type="region of interest" description="Disordered" evidence="4">
    <location>
        <begin position="314"/>
        <end position="384"/>
    </location>
</feature>
<dbReference type="CDD" id="cd00024">
    <property type="entry name" value="CD_CSD"/>
    <property type="match status" value="1"/>
</dbReference>
<evidence type="ECO:0000256" key="2">
    <source>
        <dbReference type="ARBA" id="ARBA00011353"/>
    </source>
</evidence>
<feature type="compositionally biased region" description="Acidic residues" evidence="4">
    <location>
        <begin position="79"/>
        <end position="94"/>
    </location>
</feature>
<dbReference type="EnsemblFungi" id="MAPG_07000T0">
    <property type="protein sequence ID" value="MAPG_07000T0"/>
    <property type="gene ID" value="MAPG_07000"/>
</dbReference>
<dbReference type="VEuPathDB" id="FungiDB:MAPG_07000"/>
<dbReference type="EMBL" id="ADBL01001679">
    <property type="status" value="NOT_ANNOTATED_CDS"/>
    <property type="molecule type" value="Genomic_DNA"/>
</dbReference>
<dbReference type="InterPro" id="IPR051219">
    <property type="entry name" value="Heterochromatin_chromo-domain"/>
</dbReference>
<evidence type="ECO:0000313" key="6">
    <source>
        <dbReference type="EMBL" id="KLU88011.1"/>
    </source>
</evidence>
<keyword evidence="8" id="KW-1185">Reference proteome</keyword>
<reference evidence="6" key="2">
    <citation type="submission" date="2010-05" db="EMBL/GenBank/DDBJ databases">
        <title>The Genome Sequence of Magnaporthe poae strain ATCC 64411.</title>
        <authorList>
            <consortium name="The Broad Institute Genome Sequencing Platform"/>
            <consortium name="Broad Institute Genome Sequencing Center for Infectious Disease"/>
            <person name="Ma L.-J."/>
            <person name="Dead R."/>
            <person name="Young S."/>
            <person name="Zeng Q."/>
            <person name="Koehrsen M."/>
            <person name="Alvarado L."/>
            <person name="Berlin A."/>
            <person name="Chapman S.B."/>
            <person name="Chen Z."/>
            <person name="Freedman E."/>
            <person name="Gellesch M."/>
            <person name="Goldberg J."/>
            <person name="Griggs A."/>
            <person name="Gujja S."/>
            <person name="Heilman E.R."/>
            <person name="Heiman D."/>
            <person name="Hepburn T."/>
            <person name="Howarth C."/>
            <person name="Jen D."/>
            <person name="Larson L."/>
            <person name="Mehta T."/>
            <person name="Neiman D."/>
            <person name="Pearson M."/>
            <person name="Roberts A."/>
            <person name="Saif S."/>
            <person name="Shea T."/>
            <person name="Shenoy N."/>
            <person name="Sisk P."/>
            <person name="Stolte C."/>
            <person name="Sykes S."/>
            <person name="Walk T."/>
            <person name="White J."/>
            <person name="Yandava C."/>
            <person name="Haas B."/>
            <person name="Nusbaum C."/>
            <person name="Birren B."/>
        </authorList>
    </citation>
    <scope>NUCLEOTIDE SEQUENCE</scope>
    <source>
        <strain evidence="6">ATCC 64411</strain>
    </source>
</reference>
<dbReference type="OrthoDB" id="433924at2759"/>